<dbReference type="AlphaFoldDB" id="A0AAD6Q6D4"/>
<gene>
    <name evidence="1" type="ORF">NC653_027595</name>
</gene>
<dbReference type="EMBL" id="JAQIZT010000011">
    <property type="protein sequence ID" value="KAJ6979490.1"/>
    <property type="molecule type" value="Genomic_DNA"/>
</dbReference>
<evidence type="ECO:0000313" key="1">
    <source>
        <dbReference type="EMBL" id="KAJ6979490.1"/>
    </source>
</evidence>
<sequence>MEEIGKTINPIVEELYERVEELAKLY</sequence>
<reference evidence="1" key="1">
    <citation type="journal article" date="2023" name="Mol. Ecol. Resour.">
        <title>Chromosome-level genome assembly of a triploid poplar Populus alba 'Berolinensis'.</title>
        <authorList>
            <person name="Chen S."/>
            <person name="Yu Y."/>
            <person name="Wang X."/>
            <person name="Wang S."/>
            <person name="Zhang T."/>
            <person name="Zhou Y."/>
            <person name="He R."/>
            <person name="Meng N."/>
            <person name="Wang Y."/>
            <person name="Liu W."/>
            <person name="Liu Z."/>
            <person name="Liu J."/>
            <person name="Guo Q."/>
            <person name="Huang H."/>
            <person name="Sederoff R.R."/>
            <person name="Wang G."/>
            <person name="Qu G."/>
            <person name="Chen S."/>
        </authorList>
    </citation>
    <scope>NUCLEOTIDE SEQUENCE</scope>
    <source>
        <strain evidence="1">SC-2020</strain>
    </source>
</reference>
<proteinExistence type="predicted"/>
<comment type="caution">
    <text evidence="1">The sequence shown here is derived from an EMBL/GenBank/DDBJ whole genome shotgun (WGS) entry which is preliminary data.</text>
</comment>
<keyword evidence="2" id="KW-1185">Reference proteome</keyword>
<dbReference type="Proteomes" id="UP001164929">
    <property type="component" value="Chromosome 11"/>
</dbReference>
<accession>A0AAD6Q6D4</accession>
<protein>
    <submittedName>
        <fullName evidence="1">Uncharacterized protein</fullName>
    </submittedName>
</protein>
<evidence type="ECO:0000313" key="2">
    <source>
        <dbReference type="Proteomes" id="UP001164929"/>
    </source>
</evidence>
<name>A0AAD6Q6D4_9ROSI</name>
<organism evidence="1 2">
    <name type="scientific">Populus alba x Populus x berolinensis</name>
    <dbReference type="NCBI Taxonomy" id="444605"/>
    <lineage>
        <taxon>Eukaryota</taxon>
        <taxon>Viridiplantae</taxon>
        <taxon>Streptophyta</taxon>
        <taxon>Embryophyta</taxon>
        <taxon>Tracheophyta</taxon>
        <taxon>Spermatophyta</taxon>
        <taxon>Magnoliopsida</taxon>
        <taxon>eudicotyledons</taxon>
        <taxon>Gunneridae</taxon>
        <taxon>Pentapetalae</taxon>
        <taxon>rosids</taxon>
        <taxon>fabids</taxon>
        <taxon>Malpighiales</taxon>
        <taxon>Salicaceae</taxon>
        <taxon>Saliceae</taxon>
        <taxon>Populus</taxon>
    </lineage>
</organism>